<dbReference type="GO" id="GO:0004657">
    <property type="term" value="F:proline dehydrogenase activity"/>
    <property type="evidence" value="ECO:0007669"/>
    <property type="project" value="UniProtKB-EC"/>
</dbReference>
<dbReference type="InterPro" id="IPR041349">
    <property type="entry name" value="PRODH"/>
</dbReference>
<dbReference type="CDD" id="cd07125">
    <property type="entry name" value="ALDH_PutA-P5CDH"/>
    <property type="match status" value="1"/>
</dbReference>
<dbReference type="GO" id="GO:0003842">
    <property type="term" value="F:L-glutamate gamma-semialdehyde dehydrogenase activity"/>
    <property type="evidence" value="ECO:0007669"/>
    <property type="project" value="UniProtKB-EC"/>
</dbReference>
<comment type="caution">
    <text evidence="11">The sequence shown here is derived from an EMBL/GenBank/DDBJ whole genome shotgun (WGS) entry which is preliminary data.</text>
</comment>
<dbReference type="SUPFAM" id="SSF51730">
    <property type="entry name" value="FAD-linked oxidoreductase"/>
    <property type="match status" value="1"/>
</dbReference>
<dbReference type="SUPFAM" id="SSF81935">
    <property type="entry name" value="N-terminal domain of bifunctional PutA protein"/>
    <property type="match status" value="1"/>
</dbReference>
<reference evidence="12" key="1">
    <citation type="journal article" date="2019" name="Int. J. Syst. Evol. Microbiol.">
        <title>The Global Catalogue of Microorganisms (GCM) 10K type strain sequencing project: providing services to taxonomists for standard genome sequencing and annotation.</title>
        <authorList>
            <consortium name="The Broad Institute Genomics Platform"/>
            <consortium name="The Broad Institute Genome Sequencing Center for Infectious Disease"/>
            <person name="Wu L."/>
            <person name="Ma J."/>
        </authorList>
    </citation>
    <scope>NUCLEOTIDE SEQUENCE [LARGE SCALE GENOMIC DNA]</scope>
    <source>
        <strain evidence="12">KACC 11588</strain>
    </source>
</reference>
<evidence type="ECO:0000259" key="7">
    <source>
        <dbReference type="Pfam" id="PF00171"/>
    </source>
</evidence>
<evidence type="ECO:0000256" key="5">
    <source>
        <dbReference type="PIRNR" id="PIRNR000197"/>
    </source>
</evidence>
<dbReference type="Pfam" id="PF14850">
    <property type="entry name" value="Pro_dh-DNA_bdg"/>
    <property type="match status" value="1"/>
</dbReference>
<keyword evidence="3 5" id="KW-0520">NAD</keyword>
<keyword evidence="5" id="KW-0238">DNA-binding</keyword>
<gene>
    <name evidence="11" type="primary">putA</name>
    <name evidence="11" type="ORF">ACFPOC_02465</name>
</gene>
<dbReference type="InterPro" id="IPR029041">
    <property type="entry name" value="FAD-linked_oxidoreductase-like"/>
</dbReference>
<dbReference type="PIRSF" id="PIRSF000197">
    <property type="entry name" value="Bifunct_PutA"/>
    <property type="match status" value="1"/>
</dbReference>
<dbReference type="Pfam" id="PF00171">
    <property type="entry name" value="Aldedh"/>
    <property type="match status" value="1"/>
</dbReference>
<proteinExistence type="inferred from homology"/>
<dbReference type="PANTHER" id="PTHR42862">
    <property type="entry name" value="DELTA-1-PYRROLINE-5-CARBOXYLATE DEHYDROGENASE 1, ISOFORM A-RELATED"/>
    <property type="match status" value="1"/>
</dbReference>
<keyword evidence="12" id="KW-1185">Reference proteome</keyword>
<evidence type="ECO:0000256" key="6">
    <source>
        <dbReference type="SAM" id="MobiDB-lite"/>
    </source>
</evidence>
<dbReference type="Gene3D" id="1.20.5.460">
    <property type="entry name" value="Single helix bin"/>
    <property type="match status" value="1"/>
</dbReference>
<keyword evidence="5" id="KW-0805">Transcription regulation</keyword>
<dbReference type="InterPro" id="IPR024082">
    <property type="entry name" value="PRODH_PutA_dom_II"/>
</dbReference>
<dbReference type="Pfam" id="PF18327">
    <property type="entry name" value="PRODH"/>
    <property type="match status" value="1"/>
</dbReference>
<comment type="pathway">
    <text evidence="5">Amino-acid degradation; L-proline degradation into L-glutamate; L-glutamate from L-proline: step 1/2.</text>
</comment>
<comment type="catalytic activity">
    <reaction evidence="5">
        <text>L-proline + a quinone = (S)-1-pyrroline-5-carboxylate + a quinol + H(+)</text>
        <dbReference type="Rhea" id="RHEA:23784"/>
        <dbReference type="ChEBI" id="CHEBI:15378"/>
        <dbReference type="ChEBI" id="CHEBI:17388"/>
        <dbReference type="ChEBI" id="CHEBI:24646"/>
        <dbReference type="ChEBI" id="CHEBI:60039"/>
        <dbReference type="ChEBI" id="CHEBI:132124"/>
        <dbReference type="EC" id="1.5.5.2"/>
    </reaction>
</comment>
<sequence>MTEHAPLAFPDLASLRARIDDGTLAPEGPLLAALREQAALTPDARAAIGRDAADLVRRIRAAARPGLMEVFLAEYGLSTDEGVALMCLAEALLRVPDAETIDALIEDKIAPAAWGKHLGQSASSLVNASTWALMLTGKVLDDAPPGVAGRLRAAVRRLGEPVIRAAVGRAMKEMGRQFVLGETIDAARARAKREEAKGVTYSYDMLGEAARTEADARAYHLSYSRAISAIAADCTRGSVAANPGISVKLSALHPRYEEAQADRVMAELVPRLGSLCHIAKAAGMGLNIDAEESERLSLSLDVIAAVLRDPGLRGWDGFGVVVQAYGRRAGAAIDWLHALATSLDRRIMLRLVKGAYWDAEIKRAQVEGLTDFPVFTDKASTDVSYLSNARKLLGMTDRLYPQFATHNAHTVAAILHMAKEMGVPATAYEFQRLHGMGEALHDLNREAEGTGLRIYAPVGAHRDLLAYLVRRLLENGANSSFVNRIVDESIPPEEVVPDPFAARPTRTIPTGSELFLPGRANSRGRDIADRPTLSLLDAARAPFRDATWQAAPLLAGAEGSGALREIREPATGRPVGTVQEADAATVAAAIAAAKPWSAPLSDRAAILTRAADLYEANEGEALALLAREAGKTLGDCVGELREAVDFLRYYAAQAQGPEGDGLWACVSPWNFPLAIFTGQIAAALVMGNAVLAKPAPQTPLIAFRAVQWLHEAGVPRDALQLLPGGAETGGALTADPRLSGVAFTGSTATAQRIRRAMAEGPAGRPLIAETGGINAMVVDSTALPEQAVRDILASAFRSAGQRCSALRCLYLQEEVAEPVLHMLKGAMAELRAGDPWDLSTDLGPVIDAQARDGIQAHIQTARAEGRVIAEIPVPSSGTFAAPTVLRVTGIDDIEREVFGPVLHVATYRAADLDRVIDAVNATGMGLTFGFHSRIDDRVQRVVDRVRAGNLYINRNQIGAVVGSQPFGGEDLSGTGPKAGGPHYLPRFGATPPGAASGDWTGPEDPTALVSRLREAGETRAPAPEPQALPGPTGESNRLSLHPRPPILCLGPGTEAARAQAEAVRSVGGLAVEARGSVAPEALTAMVRLGGAVWWGDSQRAQAYEQALAARPGALLPLSVTRPDAGHVLHERHVCIDTTAAGGNATLLAGAATGSGV</sequence>
<dbReference type="Pfam" id="PF01619">
    <property type="entry name" value="Pro_dh"/>
    <property type="match status" value="1"/>
</dbReference>
<keyword evidence="5" id="KW-0678">Repressor</keyword>
<dbReference type="RefSeq" id="WP_209837556.1">
    <property type="nucleotide sequence ID" value="NZ_JAGGJP010000002.1"/>
</dbReference>
<evidence type="ECO:0000256" key="2">
    <source>
        <dbReference type="ARBA" id="ARBA00023002"/>
    </source>
</evidence>
<accession>A0ABW0S8R1</accession>
<comment type="similarity">
    <text evidence="5">In the N-terminal section; belongs to the proline dehydrogenase family.</text>
</comment>
<evidence type="ECO:0000256" key="3">
    <source>
        <dbReference type="ARBA" id="ARBA00023027"/>
    </source>
</evidence>
<evidence type="ECO:0000313" key="12">
    <source>
        <dbReference type="Proteomes" id="UP001596056"/>
    </source>
</evidence>
<evidence type="ECO:0000259" key="8">
    <source>
        <dbReference type="Pfam" id="PF01619"/>
    </source>
</evidence>
<dbReference type="InterPro" id="IPR016163">
    <property type="entry name" value="Ald_DH_C"/>
</dbReference>
<evidence type="ECO:0000313" key="11">
    <source>
        <dbReference type="EMBL" id="MFC5565277.1"/>
    </source>
</evidence>
<evidence type="ECO:0000256" key="1">
    <source>
        <dbReference type="ARBA" id="ARBA00004786"/>
    </source>
</evidence>
<dbReference type="InterPro" id="IPR015590">
    <property type="entry name" value="Aldehyde_DH_dom"/>
</dbReference>
<dbReference type="InterPro" id="IPR050485">
    <property type="entry name" value="Proline_metab_enzyme"/>
</dbReference>
<keyword evidence="5" id="KW-0274">FAD</keyword>
<feature type="domain" description="Proline dehydrogenase PutA" evidence="9">
    <location>
        <begin position="68"/>
        <end position="178"/>
    </location>
</feature>
<dbReference type="InterPro" id="IPR016161">
    <property type="entry name" value="Ald_DH/histidinol_DH"/>
</dbReference>
<dbReference type="InterPro" id="IPR002872">
    <property type="entry name" value="Proline_DH_dom"/>
</dbReference>
<feature type="domain" description="Proline dehydrogenase" evidence="8">
    <location>
        <begin position="188"/>
        <end position="484"/>
    </location>
</feature>
<evidence type="ECO:0000256" key="4">
    <source>
        <dbReference type="ARBA" id="ARBA00048142"/>
    </source>
</evidence>
<dbReference type="Gene3D" id="3.20.20.220">
    <property type="match status" value="1"/>
</dbReference>
<dbReference type="NCBIfam" id="TIGR01238">
    <property type="entry name" value="D1pyr5carbox3"/>
    <property type="match status" value="1"/>
</dbReference>
<dbReference type="PROSITE" id="PS00070">
    <property type="entry name" value="ALDEHYDE_DEHYDR_CYS"/>
    <property type="match status" value="1"/>
</dbReference>
<feature type="domain" description="Aldehyde dehydrogenase" evidence="7">
    <location>
        <begin position="564"/>
        <end position="986"/>
    </location>
</feature>
<dbReference type="EMBL" id="JBHSNA010000002">
    <property type="protein sequence ID" value="MFC5565277.1"/>
    <property type="molecule type" value="Genomic_DNA"/>
</dbReference>
<dbReference type="Gene3D" id="3.40.309.10">
    <property type="entry name" value="Aldehyde Dehydrogenase, Chain A, domain 2"/>
    <property type="match status" value="1"/>
</dbReference>
<dbReference type="Proteomes" id="UP001596056">
    <property type="component" value="Unassembled WGS sequence"/>
</dbReference>
<protein>
    <recommendedName>
        <fullName evidence="5">Bifunctional protein PutA</fullName>
    </recommendedName>
    <domain>
        <recommendedName>
            <fullName evidence="5">Proline dehydrogenase</fullName>
            <ecNumber evidence="5">1.5.5.2</ecNumber>
        </recommendedName>
        <alternativeName>
            <fullName evidence="5">Proline oxidase</fullName>
        </alternativeName>
    </domain>
    <domain>
        <recommendedName>
            <fullName evidence="5">Delta-1-pyrroline-5-carboxylate dehydrogenase</fullName>
            <shortName evidence="5">P5C dehydrogenase</shortName>
            <ecNumber evidence="5">1.2.1.88</ecNumber>
        </recommendedName>
        <alternativeName>
            <fullName evidence="5">L-glutamate gamma-semialdehyde dehydrogenase</fullName>
        </alternativeName>
    </domain>
</protein>
<feature type="region of interest" description="Disordered" evidence="6">
    <location>
        <begin position="496"/>
        <end position="521"/>
    </location>
</feature>
<dbReference type="InterPro" id="IPR005933">
    <property type="entry name" value="PutA_C"/>
</dbReference>
<keyword evidence="5" id="KW-0804">Transcription</keyword>
<dbReference type="InterPro" id="IPR024089">
    <property type="entry name" value="PRODH_PutA_dom_I/II"/>
</dbReference>
<keyword evidence="2 5" id="KW-0560">Oxidoreductase</keyword>
<organism evidence="11 12">
    <name type="scientific">Rubellimicrobium aerolatum</name>
    <dbReference type="NCBI Taxonomy" id="490979"/>
    <lineage>
        <taxon>Bacteria</taxon>
        <taxon>Pseudomonadati</taxon>
        <taxon>Pseudomonadota</taxon>
        <taxon>Alphaproteobacteria</taxon>
        <taxon>Rhodobacterales</taxon>
        <taxon>Roseobacteraceae</taxon>
        <taxon>Rubellimicrobium</taxon>
    </lineage>
</organism>
<feature type="region of interest" description="Disordered" evidence="6">
    <location>
        <begin position="968"/>
        <end position="1038"/>
    </location>
</feature>
<dbReference type="InterPro" id="IPR025703">
    <property type="entry name" value="Bifunct_PutA"/>
</dbReference>
<dbReference type="SUPFAM" id="SSF53720">
    <property type="entry name" value="ALDH-like"/>
    <property type="match status" value="1"/>
</dbReference>
<keyword evidence="5" id="KW-0285">Flavoprotein</keyword>
<evidence type="ECO:0000259" key="10">
    <source>
        <dbReference type="Pfam" id="PF18327"/>
    </source>
</evidence>
<name>A0ABW0S8R1_9RHOB</name>
<feature type="domain" description="Proline utilization A proline dehydrogenase N-terminal" evidence="10">
    <location>
        <begin position="14"/>
        <end position="60"/>
    </location>
</feature>
<keyword evidence="5" id="KW-0642">Proline metabolism</keyword>
<dbReference type="InterPro" id="IPR016162">
    <property type="entry name" value="Ald_DH_N"/>
</dbReference>
<dbReference type="EC" id="1.5.5.2" evidence="5"/>
<dbReference type="PANTHER" id="PTHR42862:SF1">
    <property type="entry name" value="DELTA-1-PYRROLINE-5-CARBOXYLATE DEHYDROGENASE 2, ISOFORM A-RELATED"/>
    <property type="match status" value="1"/>
</dbReference>
<comment type="cofactor">
    <cofactor evidence="5">
        <name>FAD</name>
        <dbReference type="ChEBI" id="CHEBI:57692"/>
    </cofactor>
</comment>
<evidence type="ECO:0000259" key="9">
    <source>
        <dbReference type="Pfam" id="PF14850"/>
    </source>
</evidence>
<comment type="similarity">
    <text evidence="5">In the C-terminal section; belongs to the aldehyde dehydrogenase family.</text>
</comment>
<dbReference type="EC" id="1.2.1.88" evidence="5"/>
<comment type="function">
    <text evidence="5">Oxidizes proline to glutamate for use as a carbon and nitrogen source.</text>
</comment>
<comment type="pathway">
    <text evidence="1 5">Amino-acid degradation; L-proline degradation into L-glutamate; L-glutamate from L-proline: step 2/2.</text>
</comment>
<dbReference type="NCBIfam" id="NF008869">
    <property type="entry name" value="PRK11904.1"/>
    <property type="match status" value="1"/>
</dbReference>
<dbReference type="InterPro" id="IPR016160">
    <property type="entry name" value="Ald_DH_CS_CYS"/>
</dbReference>
<dbReference type="Gene3D" id="3.40.605.10">
    <property type="entry name" value="Aldehyde Dehydrogenase, Chain A, domain 1"/>
    <property type="match status" value="1"/>
</dbReference>
<comment type="catalytic activity">
    <reaction evidence="4 5">
        <text>L-glutamate 5-semialdehyde + NAD(+) + H2O = L-glutamate + NADH + 2 H(+)</text>
        <dbReference type="Rhea" id="RHEA:30235"/>
        <dbReference type="ChEBI" id="CHEBI:15377"/>
        <dbReference type="ChEBI" id="CHEBI:15378"/>
        <dbReference type="ChEBI" id="CHEBI:29985"/>
        <dbReference type="ChEBI" id="CHEBI:57540"/>
        <dbReference type="ChEBI" id="CHEBI:57945"/>
        <dbReference type="ChEBI" id="CHEBI:58066"/>
        <dbReference type="EC" id="1.2.1.88"/>
    </reaction>
</comment>